<dbReference type="AlphaFoldDB" id="A0A433Y6E8"/>
<keyword evidence="2" id="KW-1185">Reference proteome</keyword>
<comment type="caution">
    <text evidence="1">The sequence shown here is derived from an EMBL/GenBank/DDBJ whole genome shotgun (WGS) entry which is preliminary data.</text>
</comment>
<organism evidence="1 2">
    <name type="scientific">Paenibacillus anaericanus</name>
    <dbReference type="NCBI Taxonomy" id="170367"/>
    <lineage>
        <taxon>Bacteria</taxon>
        <taxon>Bacillati</taxon>
        <taxon>Bacillota</taxon>
        <taxon>Bacilli</taxon>
        <taxon>Bacillales</taxon>
        <taxon>Paenibacillaceae</taxon>
        <taxon>Paenibacillus</taxon>
    </lineage>
</organism>
<name>A0A433Y6E8_9BACL</name>
<sequence length="65" mass="7537">MFLKFKGDAALLSGYLDEVVFRSDEMVEAAIQYIEGLATRSTNIYMPYHITRIKETSFVEYNGEY</sequence>
<dbReference type="Proteomes" id="UP000279446">
    <property type="component" value="Unassembled WGS sequence"/>
</dbReference>
<evidence type="ECO:0000313" key="1">
    <source>
        <dbReference type="EMBL" id="RUT44511.1"/>
    </source>
</evidence>
<gene>
    <name evidence="1" type="ORF">EJP82_18025</name>
</gene>
<reference evidence="1 2" key="1">
    <citation type="submission" date="2018-12" db="EMBL/GenBank/DDBJ databases">
        <authorList>
            <person name="Sun L."/>
            <person name="Chen Z."/>
        </authorList>
    </citation>
    <scope>NUCLEOTIDE SEQUENCE [LARGE SCALE GENOMIC DNA]</scope>
    <source>
        <strain evidence="1 2">DSM 15890</strain>
    </source>
</reference>
<protein>
    <submittedName>
        <fullName evidence="1">Uncharacterized protein</fullName>
    </submittedName>
</protein>
<proteinExistence type="predicted"/>
<evidence type="ECO:0000313" key="2">
    <source>
        <dbReference type="Proteomes" id="UP000279446"/>
    </source>
</evidence>
<dbReference type="EMBL" id="RZNY01000015">
    <property type="protein sequence ID" value="RUT44511.1"/>
    <property type="molecule type" value="Genomic_DNA"/>
</dbReference>
<accession>A0A433Y6E8</accession>